<dbReference type="EMBL" id="BMFL01000016">
    <property type="protein sequence ID" value="GGF06135.1"/>
    <property type="molecule type" value="Genomic_DNA"/>
</dbReference>
<dbReference type="Pfam" id="PF06961">
    <property type="entry name" value="DUF1294"/>
    <property type="match status" value="1"/>
</dbReference>
<keyword evidence="1" id="KW-0472">Membrane</keyword>
<evidence type="ECO:0000256" key="1">
    <source>
        <dbReference type="SAM" id="Phobius"/>
    </source>
</evidence>
<name>A0ABQ1TY73_9FLAO</name>
<keyword evidence="1" id="KW-1133">Transmembrane helix</keyword>
<accession>A0ABQ1TY73</accession>
<gene>
    <name evidence="2" type="ORF">GCM10010984_24260</name>
</gene>
<keyword evidence="1" id="KW-0812">Transmembrane</keyword>
<dbReference type="InterPro" id="IPR010718">
    <property type="entry name" value="DUF1294"/>
</dbReference>
<organism evidence="2 3">
    <name type="scientific">Chishuiella changwenlii</name>
    <dbReference type="NCBI Taxonomy" id="1434701"/>
    <lineage>
        <taxon>Bacteria</taxon>
        <taxon>Pseudomonadati</taxon>
        <taxon>Bacteroidota</taxon>
        <taxon>Flavobacteriia</taxon>
        <taxon>Flavobacteriales</taxon>
        <taxon>Weeksellaceae</taxon>
        <taxon>Chishuiella</taxon>
    </lineage>
</organism>
<reference evidence="3" key="1">
    <citation type="journal article" date="2019" name="Int. J. Syst. Evol. Microbiol.">
        <title>The Global Catalogue of Microorganisms (GCM) 10K type strain sequencing project: providing services to taxonomists for standard genome sequencing and annotation.</title>
        <authorList>
            <consortium name="The Broad Institute Genomics Platform"/>
            <consortium name="The Broad Institute Genome Sequencing Center for Infectious Disease"/>
            <person name="Wu L."/>
            <person name="Ma J."/>
        </authorList>
    </citation>
    <scope>NUCLEOTIDE SEQUENCE [LARGE SCALE GENOMIC DNA]</scope>
    <source>
        <strain evidence="3">CGMCC 1.12707</strain>
    </source>
</reference>
<evidence type="ECO:0000313" key="3">
    <source>
        <dbReference type="Proteomes" id="UP000650994"/>
    </source>
</evidence>
<keyword evidence="3" id="KW-1185">Reference proteome</keyword>
<protein>
    <recommendedName>
        <fullName evidence="4">DUF1294 domain-containing protein</fullName>
    </recommendedName>
</protein>
<dbReference type="PIRSF" id="PIRSF002599">
    <property type="entry name" value="Cold_shock_A"/>
    <property type="match status" value="1"/>
</dbReference>
<feature type="transmembrane region" description="Helical" evidence="1">
    <location>
        <begin position="67"/>
        <end position="86"/>
    </location>
</feature>
<evidence type="ECO:0000313" key="2">
    <source>
        <dbReference type="EMBL" id="GGF06135.1"/>
    </source>
</evidence>
<comment type="caution">
    <text evidence="2">The sequence shown here is derived from an EMBL/GenBank/DDBJ whole genome shotgun (WGS) entry which is preliminary data.</text>
</comment>
<dbReference type="RefSeq" id="WP_072933732.1">
    <property type="nucleotide sequence ID" value="NZ_BMFL01000016.1"/>
</dbReference>
<evidence type="ECO:0008006" key="4">
    <source>
        <dbReference type="Google" id="ProtNLM"/>
    </source>
</evidence>
<sequence length="95" mass="11200">MEKYIFTILLSINVISYLFFRQDKINAKNGKWRISEFTLLTTTLFGGTIGSLLSMKIYHHKTKKISFLLKLFLIISLQLTVCYVLYTSDFKLFKF</sequence>
<dbReference type="InterPro" id="IPR012156">
    <property type="entry name" value="Cold_shock_CspA"/>
</dbReference>
<feature type="transmembrane region" description="Helical" evidence="1">
    <location>
        <begin position="5"/>
        <end position="22"/>
    </location>
</feature>
<dbReference type="Proteomes" id="UP000650994">
    <property type="component" value="Unassembled WGS sequence"/>
</dbReference>
<proteinExistence type="predicted"/>